<feature type="region of interest" description="Disordered" evidence="11">
    <location>
        <begin position="721"/>
        <end position="745"/>
    </location>
</feature>
<feature type="compositionally biased region" description="Polar residues" evidence="11">
    <location>
        <begin position="250"/>
        <end position="268"/>
    </location>
</feature>
<dbReference type="SUPFAM" id="SSF82215">
    <property type="entry name" value="C-terminal autoproteolytic domain of nucleoporin nup98"/>
    <property type="match status" value="1"/>
</dbReference>
<dbReference type="PROSITE" id="PS51434">
    <property type="entry name" value="NUP_C"/>
    <property type="match status" value="1"/>
</dbReference>
<evidence type="ECO:0000256" key="5">
    <source>
        <dbReference type="ARBA" id="ARBA00022813"/>
    </source>
</evidence>
<evidence type="ECO:0000256" key="8">
    <source>
        <dbReference type="ARBA" id="ARBA00023010"/>
    </source>
</evidence>
<keyword evidence="5" id="KW-0068">Autocatalytic cleavage</keyword>
<feature type="compositionally biased region" description="Polar residues" evidence="11">
    <location>
        <begin position="57"/>
        <end position="68"/>
    </location>
</feature>
<evidence type="ECO:0000256" key="4">
    <source>
        <dbReference type="ARBA" id="ARBA00022737"/>
    </source>
</evidence>
<feature type="region of interest" description="Disordered" evidence="11">
    <location>
        <begin position="23"/>
        <end position="110"/>
    </location>
</feature>
<feature type="region of interest" description="Disordered" evidence="11">
    <location>
        <begin position="289"/>
        <end position="380"/>
    </location>
</feature>
<feature type="compositionally biased region" description="Low complexity" evidence="11">
    <location>
        <begin position="331"/>
        <end position="343"/>
    </location>
</feature>
<evidence type="ECO:0000256" key="10">
    <source>
        <dbReference type="ARBA" id="ARBA00023242"/>
    </source>
</evidence>
<dbReference type="Gene3D" id="1.25.40.690">
    <property type="match status" value="1"/>
</dbReference>
<feature type="region of interest" description="Disordered" evidence="11">
    <location>
        <begin position="526"/>
        <end position="577"/>
    </location>
</feature>
<dbReference type="GO" id="GO:0008139">
    <property type="term" value="F:nuclear localization sequence binding"/>
    <property type="evidence" value="ECO:0007669"/>
    <property type="project" value="TreeGrafter"/>
</dbReference>
<dbReference type="Pfam" id="PF13634">
    <property type="entry name" value="Nucleoporin_FG"/>
    <property type="match status" value="4"/>
</dbReference>
<keyword evidence="9" id="KW-0906">Nuclear pore complex</keyword>
<dbReference type="Gene3D" id="3.30.1610.10">
    <property type="entry name" value="Peptidase S59, nucleoporin"/>
    <property type="match status" value="1"/>
</dbReference>
<dbReference type="Pfam" id="PF12110">
    <property type="entry name" value="Nup96"/>
    <property type="match status" value="1"/>
</dbReference>
<feature type="compositionally biased region" description="Acidic residues" evidence="11">
    <location>
        <begin position="1019"/>
        <end position="1033"/>
    </location>
</feature>
<dbReference type="EMBL" id="CP119879">
    <property type="protein sequence ID" value="WFD35581.1"/>
    <property type="molecule type" value="Genomic_DNA"/>
</dbReference>
<keyword evidence="8" id="KW-0811">Translocation</keyword>
<name>A0AAF0JBS2_9BASI</name>
<dbReference type="GO" id="GO:0051028">
    <property type="term" value="P:mRNA transport"/>
    <property type="evidence" value="ECO:0007669"/>
    <property type="project" value="UniProtKB-KW"/>
</dbReference>
<dbReference type="Pfam" id="PF04096">
    <property type="entry name" value="Nucleoporin2"/>
    <property type="match status" value="1"/>
</dbReference>
<dbReference type="GO" id="GO:0006606">
    <property type="term" value="P:protein import into nucleus"/>
    <property type="evidence" value="ECO:0007669"/>
    <property type="project" value="TreeGrafter"/>
</dbReference>
<evidence type="ECO:0000313" key="13">
    <source>
        <dbReference type="EMBL" id="WFD35581.1"/>
    </source>
</evidence>
<dbReference type="InterPro" id="IPR021967">
    <property type="entry name" value="Nup98_C"/>
</dbReference>
<dbReference type="PANTHER" id="PTHR23198">
    <property type="entry name" value="NUCLEOPORIN"/>
    <property type="match status" value="1"/>
</dbReference>
<feature type="compositionally biased region" description="Polar residues" evidence="11">
    <location>
        <begin position="296"/>
        <end position="330"/>
    </location>
</feature>
<comment type="subcellular location">
    <subcellularLocation>
        <location evidence="1">Nucleus</location>
        <location evidence="1">Nuclear pore complex</location>
    </subcellularLocation>
</comment>
<feature type="compositionally biased region" description="Polar residues" evidence="11">
    <location>
        <begin position="23"/>
        <end position="39"/>
    </location>
</feature>
<evidence type="ECO:0000313" key="14">
    <source>
        <dbReference type="Proteomes" id="UP001219933"/>
    </source>
</evidence>
<accession>A0AAF0JBS2</accession>
<feature type="region of interest" description="Disordered" evidence="11">
    <location>
        <begin position="1018"/>
        <end position="1062"/>
    </location>
</feature>
<gene>
    <name evidence="13" type="ORF">MCUN1_002437</name>
</gene>
<dbReference type="FunFam" id="3.30.1610.10:FF:000003">
    <property type="entry name" value="Nucleoporin SONB, putative"/>
    <property type="match status" value="1"/>
</dbReference>
<feature type="compositionally biased region" description="Low complexity" evidence="11">
    <location>
        <begin position="40"/>
        <end position="56"/>
    </location>
</feature>
<protein>
    <recommendedName>
        <fullName evidence="12">Peptidase S59 domain-containing protein</fullName>
    </recommendedName>
</protein>
<keyword evidence="6" id="KW-0509">mRNA transport</keyword>
<sequence>MFGTNSFGGFGQQNQQAAPNMFGQANTTQSGFGTNNAFGQSTAPAPAAGTSAFGAQTGSVFGQPAQQPAQTSSFSFGQSTFGAQKPATGFGGTFGSAPAQQPTTSFGFGAQPQQTQTGAFGSAFGGAPAQTATSSFGFGAQQPAAQPAFGGGGFGVSQQTVTQGSATVPYAPFREDATPNETKPHAKSYEVHQSIVSMPAYTSVSPEELRLQDIRQGRGKGTAAPAAAPAAGAAAPAATGTSFGFGQAAQPAQSGSLFGQSQPAQSSLFGAKPAGGAFGAGGSTFGSGTSAFGQPAAQTGSLFGQSQPAQPQTSLFGQSQPAQPQTSLFGQSQPAAQPAQPASTGFSFGQSQPAQPASTGFSFGQSQPAQPASTGFSFGANNANKPAFGGFGQNQSSGFSFGANNNTNTANTTGTAFGANNTSTTQPSTGFSFGNNAAKPGGLFGNSAAAPSTSTFGGFGANNNNQQQNKPAFSFGGGFGGASTGTTGAATTGTTGTGTTGGLFGGAGSTTGAAGTAATGATGTAGTGGFSFGQPQNTQNTQTGTGLFGAKPAAPATGLFGSSQPSTLGTNTNTGGGLFGAQANKPAFSFGAGASTGTGAAPAATGTTGGLFGASSTTTAPLFGQSQPAGTGFGAQSSLFGANKPLGASAPAPAAAATPAQLTTNPYGTDALLTGVTIPAGAGAAAQAPLPFNVAPKNKPPLVSPFRSSPRNAVRVTRLRGSTPADLPSGRERTPGLRESTPALSVRATTPARAGSVNLFRAPSDARLTPQALVPRSNSKRLVLDESFASPNREGTPGLIRSRSSVNRARFSPAVERVTKETPAPADADVSTSFVLPPVRPREEPARPPKEGEYYMEPSLAALRALPYNDLASVSDFTVGRVGIGRVVFREPVDLTDVPDLSDIPGGIVQLRAKEIFVYPQEEDLESDTPLDGLRAGYVPVPKAPQGTALNVPARVSLERCWPLDRATREPLTDEANVRVKQHINRLKNKSETEFVSYEAKSGTWTFDVAHFSRYGLDSSDEDAEEDEEDEDAPPAAALAMDEEESDSMHESELDSPPEWEPVRHATPARLRASTPGAEARKVQVMRASFFGQAPPTTGLPVGGVTEGAWNAPPRQVSVRASVERGASAMPIDEEDEEDAAVDELLDREPLEEIGGATAPPPPPIPVVVRPYAQTAACGALVALDAGLSFGRSFRAGFGPHGAYAWSPELGKLALGRTPTPGADLERLLKIQLDAASIQSVDGVPVAECAPGTRFATVAAHFSREDRSFSSQLWHLLAALFDPIDLETGDATDDVASRIAALRRKAAFSEWLQHAVAGTVQSESRAHVAASRSAELVHSLLSGFQVAQAAEAAVDVGDIRLATLVAQAGGDLETREHVAAQLAVWRDEGTDAYIDRRMRRVYSVLAGDVSDASGLDWKRALGMHVWYGTEFEAPLRDAVDAFEAAVRAPGSSTAPPVPHYRVDAQLGSLRERELHAKEERDAMYELLRVAVDPAHPLEAALNARSFGPSAADDSLPWHVYIVLARALRARDFTDAIDAQLAGTPASCGSGARLTLAYAAQLEDSGLWQWAAFVLLFLDTAAARAASLQALLARNVESIDAHTSFLVDTLHIPQAWLWKARAVAAHARGDLYEEHKCLLEAQDLAGALRVAVKELATEAIIRGDQSLLIDLFAPFSAWEEAARAEDRSFDLEGWDTGRMLLDYATLPQVIPSLLVQAAGSRLSASERDALDQAVARTHELIERVPAHFGENADLAGTVARTEMLAVLHNIARLVSNTTDAPPAPVRWSATAPPEAEQLHACASDFANAILGSV</sequence>
<comment type="similarity">
    <text evidence="2">Belongs to the nucleoporin GLFG family.</text>
</comment>
<dbReference type="GO" id="GO:0003723">
    <property type="term" value="F:RNA binding"/>
    <property type="evidence" value="ECO:0007669"/>
    <property type="project" value="TreeGrafter"/>
</dbReference>
<feature type="compositionally biased region" description="Basic and acidic residues" evidence="11">
    <location>
        <begin position="840"/>
        <end position="852"/>
    </location>
</feature>
<feature type="domain" description="Peptidase S59" evidence="12">
    <location>
        <begin position="851"/>
        <end position="1012"/>
    </location>
</feature>
<dbReference type="GO" id="GO:0000973">
    <property type="term" value="P:post-transcriptional tethering of RNA polymerase II gene DNA at nuclear periphery"/>
    <property type="evidence" value="ECO:0007669"/>
    <property type="project" value="TreeGrafter"/>
</dbReference>
<evidence type="ECO:0000256" key="7">
    <source>
        <dbReference type="ARBA" id="ARBA00022927"/>
    </source>
</evidence>
<feature type="compositionally biased region" description="Low complexity" evidence="11">
    <location>
        <begin position="532"/>
        <end position="545"/>
    </location>
</feature>
<keyword evidence="7" id="KW-0653">Protein transport</keyword>
<keyword evidence="3" id="KW-0813">Transport</keyword>
<dbReference type="Gene3D" id="1.10.10.2360">
    <property type="match status" value="1"/>
</dbReference>
<dbReference type="GO" id="GO:0044614">
    <property type="term" value="C:nuclear pore cytoplasmic filaments"/>
    <property type="evidence" value="ECO:0007669"/>
    <property type="project" value="TreeGrafter"/>
</dbReference>
<dbReference type="GO" id="GO:0017056">
    <property type="term" value="F:structural constituent of nuclear pore"/>
    <property type="evidence" value="ECO:0007669"/>
    <property type="project" value="InterPro"/>
</dbReference>
<reference evidence="13" key="1">
    <citation type="submission" date="2023-03" db="EMBL/GenBank/DDBJ databases">
        <title>Mating type loci evolution in Malassezia.</title>
        <authorList>
            <person name="Coelho M.A."/>
        </authorList>
    </citation>
    <scope>NUCLEOTIDE SEQUENCE</scope>
    <source>
        <strain evidence="13">CBS 11721</strain>
    </source>
</reference>
<keyword evidence="4" id="KW-0677">Repeat</keyword>
<organism evidence="13 14">
    <name type="scientific">Malassezia cuniculi</name>
    <dbReference type="NCBI Taxonomy" id="948313"/>
    <lineage>
        <taxon>Eukaryota</taxon>
        <taxon>Fungi</taxon>
        <taxon>Dikarya</taxon>
        <taxon>Basidiomycota</taxon>
        <taxon>Ustilaginomycotina</taxon>
        <taxon>Malasseziomycetes</taxon>
        <taxon>Malasseziales</taxon>
        <taxon>Malasseziaceae</taxon>
        <taxon>Malassezia</taxon>
    </lineage>
</organism>
<evidence type="ECO:0000256" key="6">
    <source>
        <dbReference type="ARBA" id="ARBA00022816"/>
    </source>
</evidence>
<dbReference type="GO" id="GO:0006405">
    <property type="term" value="P:RNA export from nucleus"/>
    <property type="evidence" value="ECO:0007669"/>
    <property type="project" value="TreeGrafter"/>
</dbReference>
<dbReference type="InterPro" id="IPR036903">
    <property type="entry name" value="Nup98_auto-Pept-S59_dom_sf"/>
</dbReference>
<evidence type="ECO:0000256" key="11">
    <source>
        <dbReference type="SAM" id="MobiDB-lite"/>
    </source>
</evidence>
<dbReference type="PANTHER" id="PTHR23198:SF6">
    <property type="entry name" value="NUCLEAR PORE COMPLEX PROTEIN NUP98-NUP96"/>
    <property type="match status" value="1"/>
</dbReference>
<dbReference type="Proteomes" id="UP001219933">
    <property type="component" value="Chromosome 3"/>
</dbReference>
<keyword evidence="10" id="KW-0539">Nucleus</keyword>
<feature type="compositionally biased region" description="Low complexity" evidence="11">
    <location>
        <begin position="69"/>
        <end position="84"/>
    </location>
</feature>
<feature type="compositionally biased region" description="Polar residues" evidence="11">
    <location>
        <begin position="98"/>
        <end position="110"/>
    </location>
</feature>
<evidence type="ECO:0000259" key="12">
    <source>
        <dbReference type="PROSITE" id="PS51434"/>
    </source>
</evidence>
<evidence type="ECO:0000256" key="9">
    <source>
        <dbReference type="ARBA" id="ARBA00023132"/>
    </source>
</evidence>
<dbReference type="GO" id="GO:0034398">
    <property type="term" value="P:telomere tethering at nuclear periphery"/>
    <property type="evidence" value="ECO:0007669"/>
    <property type="project" value="TreeGrafter"/>
</dbReference>
<feature type="region of interest" description="Disordered" evidence="11">
    <location>
        <begin position="814"/>
        <end position="852"/>
    </location>
</feature>
<evidence type="ECO:0000256" key="3">
    <source>
        <dbReference type="ARBA" id="ARBA00022448"/>
    </source>
</evidence>
<keyword evidence="14" id="KW-1185">Reference proteome</keyword>
<dbReference type="InterPro" id="IPR037665">
    <property type="entry name" value="Nucleoporin_S59-like"/>
</dbReference>
<evidence type="ECO:0000256" key="1">
    <source>
        <dbReference type="ARBA" id="ARBA00004567"/>
    </source>
</evidence>
<feature type="region of interest" description="Disordered" evidence="11">
    <location>
        <begin position="246"/>
        <end position="270"/>
    </location>
</feature>
<feature type="compositionally biased region" description="Polar residues" evidence="11">
    <location>
        <begin position="344"/>
        <end position="380"/>
    </location>
</feature>
<evidence type="ECO:0000256" key="2">
    <source>
        <dbReference type="ARBA" id="ARBA00008926"/>
    </source>
</evidence>
<dbReference type="InterPro" id="IPR025574">
    <property type="entry name" value="Nucleoporin_FG_rpt"/>
</dbReference>
<dbReference type="InterPro" id="IPR007230">
    <property type="entry name" value="Nup98_auto-Pept-S59_dom"/>
</dbReference>
<proteinExistence type="inferred from homology"/>